<dbReference type="Proteomes" id="UP001589891">
    <property type="component" value="Unassembled WGS sequence"/>
</dbReference>
<sequence length="433" mass="47616">MLFPASLTRRRLLGDALRLGLLCAAPPLLAAPRELTVLTSYPEALMSHFEDAFERAHPDIRLNLLWRALNDALGYLSQPDQGGVDVYWAASPRTFESLRQAGAWRPIGIDRTGLAERIGTTRLSAPDGSYLATELAGYGFALDRRALAELGVAPPADWSDLADPRLAGRIALPVPSEVGFAPVMVDIVLQAYGWERGWALWNEIAGLSYLVHRGSTFVSDEVTGQRAAVGLSIDFFVTGAIAGGAPLEFAYPRHGGLNPAHVAITAGSKQVEAAQTFVAFLLSESGQRLLAHPDIHRLPVRKSVYPQLPAGYHDPFRAAAAGGYDYDNDLGRARLGVVSALFEQMLIRQHEEQRALWTAIHRHEARNGQRLTAIRERFCQPSIGEKEAGDPQLQASFRRVEGDRTAANEIEAHWGEQARQRRRQVRQQLESLS</sequence>
<feature type="chain" id="PRO_5046712412" evidence="2">
    <location>
        <begin position="31"/>
        <end position="433"/>
    </location>
</feature>
<gene>
    <name evidence="3" type="ORF">ACFFGX_15435</name>
</gene>
<name>A0ABV6SNW1_AZOPA</name>
<comment type="caution">
    <text evidence="3">The sequence shown here is derived from an EMBL/GenBank/DDBJ whole genome shotgun (WGS) entry which is preliminary data.</text>
</comment>
<proteinExistence type="predicted"/>
<feature type="signal peptide" evidence="2">
    <location>
        <begin position="1"/>
        <end position="30"/>
    </location>
</feature>
<evidence type="ECO:0000313" key="3">
    <source>
        <dbReference type="EMBL" id="MFC0710883.1"/>
    </source>
</evidence>
<accession>A0ABV6SNW1</accession>
<dbReference type="PANTHER" id="PTHR30006">
    <property type="entry name" value="THIAMINE-BINDING PERIPLASMIC PROTEIN-RELATED"/>
    <property type="match status" value="1"/>
</dbReference>
<evidence type="ECO:0000256" key="2">
    <source>
        <dbReference type="SAM" id="SignalP"/>
    </source>
</evidence>
<evidence type="ECO:0000256" key="1">
    <source>
        <dbReference type="ARBA" id="ARBA00022729"/>
    </source>
</evidence>
<keyword evidence="4" id="KW-1185">Reference proteome</keyword>
<dbReference type="SUPFAM" id="SSF53850">
    <property type="entry name" value="Periplasmic binding protein-like II"/>
    <property type="match status" value="1"/>
</dbReference>
<protein>
    <submittedName>
        <fullName evidence="3">ABC transporter substrate-binding protein</fullName>
    </submittedName>
</protein>
<evidence type="ECO:0000313" key="4">
    <source>
        <dbReference type="Proteomes" id="UP001589891"/>
    </source>
</evidence>
<dbReference type="PANTHER" id="PTHR30006:SF24">
    <property type="entry name" value="SLL0237 PROTEIN"/>
    <property type="match status" value="1"/>
</dbReference>
<reference evidence="3 4" key="1">
    <citation type="submission" date="2024-09" db="EMBL/GenBank/DDBJ databases">
        <authorList>
            <person name="Sun Q."/>
            <person name="Mori K."/>
        </authorList>
    </citation>
    <scope>NUCLEOTIDE SEQUENCE [LARGE SCALE GENOMIC DNA]</scope>
    <source>
        <strain evidence="3 4">NCAIM B.01794</strain>
    </source>
</reference>
<dbReference type="Pfam" id="PF13343">
    <property type="entry name" value="SBP_bac_6"/>
    <property type="match status" value="1"/>
</dbReference>
<dbReference type="EMBL" id="JBHLSS010000098">
    <property type="protein sequence ID" value="MFC0710883.1"/>
    <property type="molecule type" value="Genomic_DNA"/>
</dbReference>
<dbReference type="Gene3D" id="3.40.190.10">
    <property type="entry name" value="Periplasmic binding protein-like II"/>
    <property type="match status" value="2"/>
</dbReference>
<organism evidence="3 4">
    <name type="scientific">Azorhizophilus paspali</name>
    <name type="common">Azotobacter paspali</name>
    <dbReference type="NCBI Taxonomy" id="69963"/>
    <lineage>
        <taxon>Bacteria</taxon>
        <taxon>Pseudomonadati</taxon>
        <taxon>Pseudomonadota</taxon>
        <taxon>Gammaproteobacteria</taxon>
        <taxon>Pseudomonadales</taxon>
        <taxon>Pseudomonadaceae</taxon>
        <taxon>Azorhizophilus</taxon>
    </lineage>
</organism>
<dbReference type="RefSeq" id="WP_376947401.1">
    <property type="nucleotide sequence ID" value="NZ_CP171449.1"/>
</dbReference>
<keyword evidence="1 2" id="KW-0732">Signal</keyword>